<name>A0A226DUW4_FOLCA</name>
<feature type="transmembrane region" description="Helical" evidence="1">
    <location>
        <begin position="251"/>
        <end position="271"/>
    </location>
</feature>
<comment type="caution">
    <text evidence="2">The sequence shown here is derived from an EMBL/GenBank/DDBJ whole genome shotgun (WGS) entry which is preliminary data.</text>
</comment>
<keyword evidence="1" id="KW-0812">Transmembrane</keyword>
<evidence type="ECO:0000256" key="1">
    <source>
        <dbReference type="SAM" id="Phobius"/>
    </source>
</evidence>
<dbReference type="EMBL" id="LNIX01000012">
    <property type="protein sequence ID" value="OXA48016.1"/>
    <property type="molecule type" value="Genomic_DNA"/>
</dbReference>
<feature type="transmembrane region" description="Helical" evidence="1">
    <location>
        <begin position="291"/>
        <end position="317"/>
    </location>
</feature>
<feature type="transmembrane region" description="Helical" evidence="1">
    <location>
        <begin position="134"/>
        <end position="159"/>
    </location>
</feature>
<dbReference type="AlphaFoldDB" id="A0A226DUW4"/>
<evidence type="ECO:0000313" key="2">
    <source>
        <dbReference type="EMBL" id="OXA48016.1"/>
    </source>
</evidence>
<evidence type="ECO:0000313" key="3">
    <source>
        <dbReference type="Proteomes" id="UP000198287"/>
    </source>
</evidence>
<reference evidence="2 3" key="1">
    <citation type="submission" date="2015-12" db="EMBL/GenBank/DDBJ databases">
        <title>The genome of Folsomia candida.</title>
        <authorList>
            <person name="Faddeeva A."/>
            <person name="Derks M.F."/>
            <person name="Anvar Y."/>
            <person name="Smit S."/>
            <person name="Van Straalen N."/>
            <person name="Roelofs D."/>
        </authorList>
    </citation>
    <scope>NUCLEOTIDE SEQUENCE [LARGE SCALE GENOMIC DNA]</scope>
    <source>
        <strain evidence="2 3">VU population</strain>
        <tissue evidence="2">Whole body</tissue>
    </source>
</reference>
<accession>A0A226DUW4</accession>
<dbReference type="Proteomes" id="UP000198287">
    <property type="component" value="Unassembled WGS sequence"/>
</dbReference>
<gene>
    <name evidence="2" type="ORF">Fcan01_17189</name>
</gene>
<keyword evidence="1" id="KW-1133">Transmembrane helix</keyword>
<protein>
    <submittedName>
        <fullName evidence="2">Uncharacterized protein</fullName>
    </submittedName>
</protein>
<keyword evidence="3" id="KW-1185">Reference proteome</keyword>
<sequence>MLIKDIFFIKRNLMYGAYFGCLFVKWDRKQDKVVVRWKGQKVGILTTLVVHFFICLTRFLVTFKYTSSLVDQAEAGMGAVIYTTTFLLRLDLPIDLVSVQLVNFLIAQPNKGFGGTKLQLCINFLYGAAEVTGLFLSVIISTLTILTPCQPILLSCLFCKDGSLLTGQSHTTIYAIKLSFAILEFISLQQLVTTSVYYLATVLLHGISFLWMSCTTFVHGYTPACNIAWLLAYKELKVFEKLLNYCTKSRIFLITALLVPGLQILLCYTSLKLFHAEHISNFEASLFLWAYFLVLVFTMLLFSAAAQINSLSVNWIAKFKGSSDKKLERRMHKSLMSLRLEFGNNFVETLTPLVVQEFCVRQTVSCLLVKR</sequence>
<proteinExistence type="predicted"/>
<keyword evidence="1" id="KW-0472">Membrane</keyword>
<feature type="transmembrane region" description="Helical" evidence="1">
    <location>
        <begin position="180"/>
        <end position="200"/>
    </location>
</feature>
<organism evidence="2 3">
    <name type="scientific">Folsomia candida</name>
    <name type="common">Springtail</name>
    <dbReference type="NCBI Taxonomy" id="158441"/>
    <lineage>
        <taxon>Eukaryota</taxon>
        <taxon>Metazoa</taxon>
        <taxon>Ecdysozoa</taxon>
        <taxon>Arthropoda</taxon>
        <taxon>Hexapoda</taxon>
        <taxon>Collembola</taxon>
        <taxon>Entomobryomorpha</taxon>
        <taxon>Isotomoidea</taxon>
        <taxon>Isotomidae</taxon>
        <taxon>Proisotominae</taxon>
        <taxon>Folsomia</taxon>
    </lineage>
</organism>
<feature type="transmembrane region" description="Helical" evidence="1">
    <location>
        <begin position="42"/>
        <end position="61"/>
    </location>
</feature>
<feature type="transmembrane region" description="Helical" evidence="1">
    <location>
        <begin position="206"/>
        <end position="231"/>
    </location>
</feature>
<dbReference type="OrthoDB" id="8297494at2759"/>